<protein>
    <submittedName>
        <fullName evidence="3">Uncharacterized protein</fullName>
    </submittedName>
</protein>
<comment type="caution">
    <text evidence="3">The sequence shown here is derived from an EMBL/GenBank/DDBJ whole genome shotgun (WGS) entry which is preliminary data.</text>
</comment>
<reference evidence="3" key="1">
    <citation type="submission" date="2021-02" db="EMBL/GenBank/DDBJ databases">
        <authorList>
            <person name="Nowell W R."/>
        </authorList>
    </citation>
    <scope>NUCLEOTIDE SEQUENCE</scope>
</reference>
<proteinExistence type="predicted"/>
<evidence type="ECO:0000256" key="1">
    <source>
        <dbReference type="SAM" id="MobiDB-lite"/>
    </source>
</evidence>
<gene>
    <name evidence="2" type="ORF">SMN809_LOCUS42254</name>
    <name evidence="3" type="ORF">SMN809_LOCUS54754</name>
</gene>
<organism evidence="3 4">
    <name type="scientific">Rotaria magnacalcarata</name>
    <dbReference type="NCBI Taxonomy" id="392030"/>
    <lineage>
        <taxon>Eukaryota</taxon>
        <taxon>Metazoa</taxon>
        <taxon>Spiralia</taxon>
        <taxon>Gnathifera</taxon>
        <taxon>Rotifera</taxon>
        <taxon>Eurotatoria</taxon>
        <taxon>Bdelloidea</taxon>
        <taxon>Philodinida</taxon>
        <taxon>Philodinidae</taxon>
        <taxon>Rotaria</taxon>
    </lineage>
</organism>
<evidence type="ECO:0000313" key="3">
    <source>
        <dbReference type="EMBL" id="CAF4963602.1"/>
    </source>
</evidence>
<dbReference type="Proteomes" id="UP000676336">
    <property type="component" value="Unassembled WGS sequence"/>
</dbReference>
<feature type="region of interest" description="Disordered" evidence="1">
    <location>
        <begin position="48"/>
        <end position="80"/>
    </location>
</feature>
<name>A0A8S3CXB0_9BILA</name>
<dbReference type="AlphaFoldDB" id="A0A8S3CXB0"/>
<dbReference type="EMBL" id="CAJOBI010121467">
    <property type="protein sequence ID" value="CAF4680274.1"/>
    <property type="molecule type" value="Genomic_DNA"/>
</dbReference>
<feature type="non-terminal residue" evidence="3">
    <location>
        <position position="1"/>
    </location>
</feature>
<evidence type="ECO:0000313" key="2">
    <source>
        <dbReference type="EMBL" id="CAF4680274.1"/>
    </source>
</evidence>
<feature type="compositionally biased region" description="Polar residues" evidence="1">
    <location>
        <begin position="70"/>
        <end position="80"/>
    </location>
</feature>
<evidence type="ECO:0000313" key="4">
    <source>
        <dbReference type="Proteomes" id="UP000676336"/>
    </source>
</evidence>
<dbReference type="EMBL" id="CAJOBI010191768">
    <property type="protein sequence ID" value="CAF4963602.1"/>
    <property type="molecule type" value="Genomic_DNA"/>
</dbReference>
<feature type="non-terminal residue" evidence="3">
    <location>
        <position position="80"/>
    </location>
</feature>
<accession>A0A8S3CXB0</accession>
<sequence length="80" mass="8658">NDDDDDYASIPLTVSQINLSPVIRPQPVVPPLPPPRQVQQPHLVLNRPVSHASSVSTSTTSRSVVPIIKRTNSSASKQPQ</sequence>
<feature type="compositionally biased region" description="Low complexity" evidence="1">
    <location>
        <begin position="53"/>
        <end position="65"/>
    </location>
</feature>